<dbReference type="OrthoDB" id="63070at2759"/>
<dbReference type="PANTHER" id="PTHR19847">
    <property type="entry name" value="DDB1- AND CUL4-ASSOCIATED FACTOR 11"/>
    <property type="match status" value="1"/>
</dbReference>
<dbReference type="SMART" id="SM00320">
    <property type="entry name" value="WD40"/>
    <property type="match status" value="6"/>
</dbReference>
<dbReference type="Proteomes" id="UP000286134">
    <property type="component" value="Unassembled WGS sequence"/>
</dbReference>
<dbReference type="PRINTS" id="PR00320">
    <property type="entry name" value="GPROTEINBRPT"/>
</dbReference>
<dbReference type="PANTHER" id="PTHR19847:SF7">
    <property type="entry name" value="DDB1- AND CUL4-ASSOCIATED FACTOR 11"/>
    <property type="match status" value="1"/>
</dbReference>
<dbReference type="Pfam" id="PF00400">
    <property type="entry name" value="WD40"/>
    <property type="match status" value="3"/>
</dbReference>
<dbReference type="InterPro" id="IPR001680">
    <property type="entry name" value="WD40_rpt"/>
</dbReference>
<dbReference type="InterPro" id="IPR015943">
    <property type="entry name" value="WD40/YVTN_repeat-like_dom_sf"/>
</dbReference>
<dbReference type="InterPro" id="IPR019775">
    <property type="entry name" value="WD40_repeat_CS"/>
</dbReference>
<comment type="caution">
    <text evidence="5">The sequence shown here is derived from an EMBL/GenBank/DDBJ whole genome shotgun (WGS) entry which is preliminary data.</text>
</comment>
<feature type="repeat" description="WD" evidence="3">
    <location>
        <begin position="353"/>
        <end position="396"/>
    </location>
</feature>
<name>A0A420HXN9_9PEZI</name>
<dbReference type="PROSITE" id="PS50082">
    <property type="entry name" value="WD_REPEATS_2"/>
    <property type="match status" value="3"/>
</dbReference>
<dbReference type="PROSITE" id="PS50294">
    <property type="entry name" value="WD_REPEATS_REGION"/>
    <property type="match status" value="2"/>
</dbReference>
<sequence length="622" mass="70811">MSTISSSNEEQTASEAQMRSSRRGDPNEGVSSVVSEDNVGEAEEQQATPERDVEDEEVETTESRRRLQMRLLQFLQTGGIYGIVRSIDADDDDDNEFDDDYHDNDENENEVFWDQSWRRMLPPSHSVDQDRFPKVPSEEGAELMNSGNFGLNTAEANTSIDKSNIGKKTKIAMRIFNRELAIESPVRQKISQKLMKQELIPSSVADMIIQFENPVYSGQFSDDGNFFFAVNKDFKVRMYDTSNPYNWRYYKTVSYPSGRWTLTDASLSPDNKYLAYTSIHSNVCLAPTDPNDVGDPYILDLSHQEDRNSARGRSGFGIWSIRYSGDGRNLVAGTTGGLIVVYDIECRRHIHQIYGHDEDVNAVCLADRSSPHILYSGSDDTTLKVWDTRSMGDSRAAGTFIGHIEGLTYVDSKGDGRYILSNGKDQSTKLWDVRMAMSPQQYEQLTNNRRPTRGYFDYRFGKYDDKFWYRDPRDNSLVTYRGHRVLKTLIRCHFSPPGSTNSRYIYSGSQDGKVYIWNLDATIAGVIDVYKSTSDPHTSRLRGHLDPEAFTRIYDGEEWSTCVRDASWHPTAPIIVASAWNGYGTRSGTCTLHSWNDDVEGDETEPCKEIRLDERLNKILDF</sequence>
<proteinExistence type="predicted"/>
<dbReference type="SUPFAM" id="SSF50978">
    <property type="entry name" value="WD40 repeat-like"/>
    <property type="match status" value="1"/>
</dbReference>
<dbReference type="EMBL" id="MCFK01003566">
    <property type="protein sequence ID" value="RKF62162.1"/>
    <property type="molecule type" value="Genomic_DNA"/>
</dbReference>
<dbReference type="PROSITE" id="PS00678">
    <property type="entry name" value="WD_REPEATS_1"/>
    <property type="match status" value="1"/>
</dbReference>
<evidence type="ECO:0000256" key="3">
    <source>
        <dbReference type="PROSITE-ProRule" id="PRU00221"/>
    </source>
</evidence>
<protein>
    <submittedName>
        <fullName evidence="5">LEC14B-like protein</fullName>
    </submittedName>
</protein>
<feature type="repeat" description="WD" evidence="3">
    <location>
        <begin position="499"/>
        <end position="520"/>
    </location>
</feature>
<accession>A0A420HXN9</accession>
<dbReference type="InterPro" id="IPR020472">
    <property type="entry name" value="WD40_PAC1"/>
</dbReference>
<reference evidence="5 6" key="1">
    <citation type="journal article" date="2018" name="BMC Genomics">
        <title>Comparative genome analyses reveal sequence features reflecting distinct modes of host-adaptation between dicot and monocot powdery mildew.</title>
        <authorList>
            <person name="Wu Y."/>
            <person name="Ma X."/>
            <person name="Pan Z."/>
            <person name="Kale S.D."/>
            <person name="Song Y."/>
            <person name="King H."/>
            <person name="Zhang Q."/>
            <person name="Presley C."/>
            <person name="Deng X."/>
            <person name="Wei C.I."/>
            <person name="Xiao S."/>
        </authorList>
    </citation>
    <scope>NUCLEOTIDE SEQUENCE [LARGE SCALE GENOMIC DNA]</scope>
    <source>
        <strain evidence="5">UMSG2</strain>
    </source>
</reference>
<dbReference type="GO" id="GO:0080008">
    <property type="term" value="C:Cul4-RING E3 ubiquitin ligase complex"/>
    <property type="evidence" value="ECO:0007669"/>
    <property type="project" value="TreeGrafter"/>
</dbReference>
<keyword evidence="6" id="KW-1185">Reference proteome</keyword>
<feature type="region of interest" description="Disordered" evidence="4">
    <location>
        <begin position="1"/>
        <end position="64"/>
    </location>
</feature>
<dbReference type="InterPro" id="IPR036322">
    <property type="entry name" value="WD40_repeat_dom_sf"/>
</dbReference>
<evidence type="ECO:0000256" key="2">
    <source>
        <dbReference type="ARBA" id="ARBA00022737"/>
    </source>
</evidence>
<evidence type="ECO:0000256" key="1">
    <source>
        <dbReference type="ARBA" id="ARBA00022574"/>
    </source>
</evidence>
<dbReference type="FunFam" id="2.130.10.10:FF:000557">
    <property type="entry name" value="WD repeat protein"/>
    <property type="match status" value="1"/>
</dbReference>
<dbReference type="InterPro" id="IPR051859">
    <property type="entry name" value="DCAF"/>
</dbReference>
<dbReference type="Gene3D" id="2.130.10.10">
    <property type="entry name" value="YVTN repeat-like/Quinoprotein amine dehydrogenase"/>
    <property type="match status" value="2"/>
</dbReference>
<feature type="compositionally biased region" description="Polar residues" evidence="4">
    <location>
        <begin position="1"/>
        <end position="19"/>
    </location>
</feature>
<keyword evidence="1 3" id="KW-0853">WD repeat</keyword>
<evidence type="ECO:0000313" key="6">
    <source>
        <dbReference type="Proteomes" id="UP000286134"/>
    </source>
</evidence>
<dbReference type="AlphaFoldDB" id="A0A420HXN9"/>
<feature type="repeat" description="WD" evidence="3">
    <location>
        <begin position="400"/>
        <end position="434"/>
    </location>
</feature>
<evidence type="ECO:0000256" key="4">
    <source>
        <dbReference type="SAM" id="MobiDB-lite"/>
    </source>
</evidence>
<dbReference type="STRING" id="212602.A0A420HXN9"/>
<dbReference type="GO" id="GO:0043161">
    <property type="term" value="P:proteasome-mediated ubiquitin-dependent protein catabolic process"/>
    <property type="evidence" value="ECO:0007669"/>
    <property type="project" value="TreeGrafter"/>
</dbReference>
<keyword evidence="2" id="KW-0677">Repeat</keyword>
<organism evidence="5 6">
    <name type="scientific">Erysiphe neolycopersici</name>
    <dbReference type="NCBI Taxonomy" id="212602"/>
    <lineage>
        <taxon>Eukaryota</taxon>
        <taxon>Fungi</taxon>
        <taxon>Dikarya</taxon>
        <taxon>Ascomycota</taxon>
        <taxon>Pezizomycotina</taxon>
        <taxon>Leotiomycetes</taxon>
        <taxon>Erysiphales</taxon>
        <taxon>Erysiphaceae</taxon>
        <taxon>Erysiphe</taxon>
    </lineage>
</organism>
<evidence type="ECO:0000313" key="5">
    <source>
        <dbReference type="EMBL" id="RKF62162.1"/>
    </source>
</evidence>
<gene>
    <name evidence="5" type="ORF">OnM2_035017</name>
</gene>